<dbReference type="Pfam" id="PF09949">
    <property type="entry name" value="APP1_cat"/>
    <property type="match status" value="1"/>
</dbReference>
<protein>
    <submittedName>
        <fullName evidence="3">DUF2183 domain-containing protein</fullName>
    </submittedName>
</protein>
<organism evidence="3 4">
    <name type="scientific">Telluria aromaticivorans</name>
    <dbReference type="NCBI Taxonomy" id="2725995"/>
    <lineage>
        <taxon>Bacteria</taxon>
        <taxon>Pseudomonadati</taxon>
        <taxon>Pseudomonadota</taxon>
        <taxon>Betaproteobacteria</taxon>
        <taxon>Burkholderiales</taxon>
        <taxon>Oxalobacteraceae</taxon>
        <taxon>Telluria group</taxon>
        <taxon>Telluria</taxon>
    </lineage>
</organism>
<dbReference type="PANTHER" id="PTHR28208">
    <property type="entry name" value="PHOSPHATIDATE PHOSPHATASE APP1"/>
    <property type="match status" value="1"/>
</dbReference>
<name>A0A7Y2JYC4_9BURK</name>
<reference evidence="3 4" key="1">
    <citation type="submission" date="2020-04" db="EMBL/GenBank/DDBJ databases">
        <title>Massilia sp. nov., a cold adapted bacteria isolated from Arctic soil.</title>
        <authorList>
            <person name="Son J."/>
            <person name="Ka J.-O."/>
        </authorList>
    </citation>
    <scope>NUCLEOTIDE SEQUENCE [LARGE SCALE GENOMIC DNA]</scope>
    <source>
        <strain evidence="3 4">ML15P13</strain>
    </source>
</reference>
<evidence type="ECO:0000259" key="2">
    <source>
        <dbReference type="Pfam" id="PF09949"/>
    </source>
</evidence>
<dbReference type="InterPro" id="IPR019236">
    <property type="entry name" value="APP1_cat"/>
</dbReference>
<evidence type="ECO:0000256" key="1">
    <source>
        <dbReference type="SAM" id="MobiDB-lite"/>
    </source>
</evidence>
<proteinExistence type="predicted"/>
<accession>A0A7Y2JYC4</accession>
<feature type="domain" description="Phosphatidate phosphatase APP1 catalytic" evidence="2">
    <location>
        <begin position="260"/>
        <end position="414"/>
    </location>
</feature>
<dbReference type="InterPro" id="IPR052935">
    <property type="entry name" value="Mg2+_PAP"/>
</dbReference>
<feature type="region of interest" description="Disordered" evidence="1">
    <location>
        <begin position="477"/>
        <end position="497"/>
    </location>
</feature>
<dbReference type="Proteomes" id="UP000533905">
    <property type="component" value="Unassembled WGS sequence"/>
</dbReference>
<evidence type="ECO:0000313" key="3">
    <source>
        <dbReference type="EMBL" id="NNG23280.1"/>
    </source>
</evidence>
<dbReference type="AlphaFoldDB" id="A0A7Y2JYC4"/>
<dbReference type="EMBL" id="JABAIV010000003">
    <property type="protein sequence ID" value="NNG23280.1"/>
    <property type="molecule type" value="Genomic_DNA"/>
</dbReference>
<dbReference type="GO" id="GO:0008195">
    <property type="term" value="F:phosphatidate phosphatase activity"/>
    <property type="evidence" value="ECO:0007669"/>
    <property type="project" value="InterPro"/>
</dbReference>
<dbReference type="RefSeq" id="WP_171083711.1">
    <property type="nucleotide sequence ID" value="NZ_JABAIV010000003.1"/>
</dbReference>
<feature type="compositionally biased region" description="Low complexity" evidence="1">
    <location>
        <begin position="477"/>
        <end position="488"/>
    </location>
</feature>
<gene>
    <name evidence="3" type="ORF">HGB41_09735</name>
</gene>
<dbReference type="PANTHER" id="PTHR28208:SF3">
    <property type="entry name" value="PHOSPHATIDATE PHOSPHATASE APP1"/>
    <property type="match status" value="1"/>
</dbReference>
<evidence type="ECO:0000313" key="4">
    <source>
        <dbReference type="Proteomes" id="UP000533905"/>
    </source>
</evidence>
<keyword evidence="4" id="KW-1185">Reference proteome</keyword>
<sequence>MTANPMPFLVLTRAGFDDISQRVDLGRATLFLNPGLVSEDDIARLRESGAAVHVMGTAVDPLKPQEVQQALLLTRKEAGSVWVERGAPRAGIPVATGQRAQDDIVPETPLRHRLARTAGAFASNAWRLLRRPESGRALMAVPYLGFGNANRIWLKGRLLDEYAFREQSGEDSGWNNLVALYQRLESDEVADSRVLAHFGGTTHEATTDRGGYFSFDITVGAPLAGGRHRVELEFPDNAQPDGRPLRAVADVIVPAETARFGIISDIDDTVLWTNVTNKLNMALMLARTNSHTRKPFKGVAAFYRALGDGVGGAENNPLFYVSSSPWHLYGPLVHFLKLQGIPVGPLMLRELSVRHVLKLNEHGNHKLEQIERILDFYPDMQFVLVGDSGEQDPEIYTEVVRRHPKAVRMIYIRNVNPDPSRIDALDKLIDEVSTTGTQLILSPDSVFAASHAAAEGLIAVDRLPSVRSDMRQDETAKAVATGVAAGGVEDTSTVNEP</sequence>
<comment type="caution">
    <text evidence="3">The sequence shown here is derived from an EMBL/GenBank/DDBJ whole genome shotgun (WGS) entry which is preliminary data.</text>
</comment>